<dbReference type="Proteomes" id="UP000009234">
    <property type="component" value="Chromosome"/>
</dbReference>
<dbReference type="HOGENOM" id="CLU_1560486_0_0_9"/>
<sequence>MSDMGREKVKSSALFERGLLSEFSASVLPNNINGATAIPLATTPTTLAALANTSAIRVNSVNDRVWLTGTVGWRAVTPATVGRVDVMFRIWRTAPITGTLIFSTLDSAAALDIDQTTSFIHVDLTPVLTPGQHIVPYYLTAELPLTGSAATIIGPITFTAAEIEPNRCGCP</sequence>
<organism evidence="1 2">
    <name type="scientific">Desulforamulus ruminis (strain ATCC 23193 / DSM 2154 / NCIMB 8452 / DL)</name>
    <name type="common">Desulfotomaculum ruminis</name>
    <dbReference type="NCBI Taxonomy" id="696281"/>
    <lineage>
        <taxon>Bacteria</taxon>
        <taxon>Bacillati</taxon>
        <taxon>Bacillota</taxon>
        <taxon>Clostridia</taxon>
        <taxon>Eubacteriales</taxon>
        <taxon>Peptococcaceae</taxon>
        <taxon>Desulforamulus</taxon>
    </lineage>
</organism>
<protein>
    <submittedName>
        <fullName evidence="1">Uncharacterized protein</fullName>
    </submittedName>
</protein>
<dbReference type="OrthoDB" id="1683055at2"/>
<gene>
    <name evidence="1" type="ordered locus">Desru_1002</name>
</gene>
<evidence type="ECO:0000313" key="1">
    <source>
        <dbReference type="EMBL" id="AEG59277.1"/>
    </source>
</evidence>
<dbReference type="AlphaFoldDB" id="F6DL56"/>
<keyword evidence="2" id="KW-1185">Reference proteome</keyword>
<reference evidence="2" key="1">
    <citation type="submission" date="2011-05" db="EMBL/GenBank/DDBJ databases">
        <title>Complete sequence of Desulfotomaculum ruminis DSM 2154.</title>
        <authorList>
            <person name="Lucas S."/>
            <person name="Copeland A."/>
            <person name="Lapidus A."/>
            <person name="Cheng J.-F."/>
            <person name="Goodwin L."/>
            <person name="Pitluck S."/>
            <person name="Lu M."/>
            <person name="Detter J.C."/>
            <person name="Han C."/>
            <person name="Tapia R."/>
            <person name="Land M."/>
            <person name="Hauser L."/>
            <person name="Kyrpides N."/>
            <person name="Ivanova N."/>
            <person name="Mikhailova N."/>
            <person name="Pagani I."/>
            <person name="Stams A.J.M."/>
            <person name="Plugge C.M."/>
            <person name="Muyzer G."/>
            <person name="Kuever J."/>
            <person name="Parshina S.N."/>
            <person name="Ivanova A.E."/>
            <person name="Nazina T.N."/>
            <person name="Brambilla E."/>
            <person name="Spring S."/>
            <person name="Klenk H.-P."/>
            <person name="Woyke T."/>
        </authorList>
    </citation>
    <scope>NUCLEOTIDE SEQUENCE [LARGE SCALE GENOMIC DNA]</scope>
    <source>
        <strain evidence="2">ATCC 23193 / DSM 2154 / NCIB 8452 / DL</strain>
    </source>
</reference>
<dbReference type="KEGG" id="dru:Desru_1002"/>
<reference evidence="1 2" key="2">
    <citation type="journal article" date="2012" name="Stand. Genomic Sci.">
        <title>Complete genome sequence of the sulfate-reducing firmicute Desulfotomaculum ruminis type strain (DL(T)).</title>
        <authorList>
            <person name="Spring S."/>
            <person name="Visser M."/>
            <person name="Lu M."/>
            <person name="Copeland A."/>
            <person name="Lapidus A."/>
            <person name="Lucas S."/>
            <person name="Cheng J.F."/>
            <person name="Han C."/>
            <person name="Tapia R."/>
            <person name="Goodwin L.A."/>
            <person name="Pitluck S."/>
            <person name="Ivanova N."/>
            <person name="Land M."/>
            <person name="Hauser L."/>
            <person name="Larimer F."/>
            <person name="Rohde M."/>
            <person name="Goker M."/>
            <person name="Detter J.C."/>
            <person name="Kyrpides N.C."/>
            <person name="Woyke T."/>
            <person name="Schaap P.J."/>
            <person name="Plugge C.M."/>
            <person name="Muyzer G."/>
            <person name="Kuever J."/>
            <person name="Pereira I.A."/>
            <person name="Parshina S.N."/>
            <person name="Bernier-Latmani R."/>
            <person name="Stams A.J."/>
            <person name="Klenk H.P."/>
        </authorList>
    </citation>
    <scope>NUCLEOTIDE SEQUENCE [LARGE SCALE GENOMIC DNA]</scope>
    <source>
        <strain evidence="2">ATCC 23193 / DSM 2154 / NCIB 8452 / DL</strain>
    </source>
</reference>
<evidence type="ECO:0000313" key="2">
    <source>
        <dbReference type="Proteomes" id="UP000009234"/>
    </source>
</evidence>
<dbReference type="RefSeq" id="WP_013841048.1">
    <property type="nucleotide sequence ID" value="NC_015589.1"/>
</dbReference>
<dbReference type="EMBL" id="CP002780">
    <property type="protein sequence ID" value="AEG59277.1"/>
    <property type="molecule type" value="Genomic_DNA"/>
</dbReference>
<dbReference type="eggNOG" id="ENOG5032RG8">
    <property type="taxonomic scope" value="Bacteria"/>
</dbReference>
<proteinExistence type="predicted"/>
<accession>F6DL56</accession>
<name>F6DL56_DESRL</name>